<proteinExistence type="predicted"/>
<organism evidence="4 5">
    <name type="scientific">Tetracentron sinense</name>
    <name type="common">Spur-leaf</name>
    <dbReference type="NCBI Taxonomy" id="13715"/>
    <lineage>
        <taxon>Eukaryota</taxon>
        <taxon>Viridiplantae</taxon>
        <taxon>Streptophyta</taxon>
        <taxon>Embryophyta</taxon>
        <taxon>Tracheophyta</taxon>
        <taxon>Spermatophyta</taxon>
        <taxon>Magnoliopsida</taxon>
        <taxon>Trochodendrales</taxon>
        <taxon>Trochodendraceae</taxon>
        <taxon>Tetracentron</taxon>
    </lineage>
</organism>
<dbReference type="SUPFAM" id="SSF46689">
    <property type="entry name" value="Homeodomain-like"/>
    <property type="match status" value="1"/>
</dbReference>
<dbReference type="PROSITE" id="PS51294">
    <property type="entry name" value="HTH_MYB"/>
    <property type="match status" value="1"/>
</dbReference>
<feature type="compositionally biased region" description="Polar residues" evidence="1">
    <location>
        <begin position="45"/>
        <end position="58"/>
    </location>
</feature>
<dbReference type="Proteomes" id="UP000655225">
    <property type="component" value="Unassembled WGS sequence"/>
</dbReference>
<evidence type="ECO:0000259" key="2">
    <source>
        <dbReference type="PROSITE" id="PS50090"/>
    </source>
</evidence>
<dbReference type="InterPro" id="IPR009057">
    <property type="entry name" value="Homeodomain-like_sf"/>
</dbReference>
<dbReference type="CDD" id="cd00167">
    <property type="entry name" value="SANT"/>
    <property type="match status" value="1"/>
</dbReference>
<dbReference type="PROSITE" id="PS50090">
    <property type="entry name" value="MYB_LIKE"/>
    <property type="match status" value="1"/>
</dbReference>
<comment type="caution">
    <text evidence="4">The sequence shown here is derived from an EMBL/GenBank/DDBJ whole genome shotgun (WGS) entry which is preliminary data.</text>
</comment>
<feature type="domain" description="HTH myb-type" evidence="3">
    <location>
        <begin position="10"/>
        <end position="40"/>
    </location>
</feature>
<dbReference type="OMA" id="NFEPEAN"/>
<evidence type="ECO:0000313" key="5">
    <source>
        <dbReference type="Proteomes" id="UP000655225"/>
    </source>
</evidence>
<feature type="region of interest" description="Disordered" evidence="1">
    <location>
        <begin position="34"/>
        <end position="79"/>
    </location>
</feature>
<dbReference type="InterPro" id="IPR001005">
    <property type="entry name" value="SANT/Myb"/>
</dbReference>
<evidence type="ECO:0000259" key="3">
    <source>
        <dbReference type="PROSITE" id="PS51294"/>
    </source>
</evidence>
<accession>A0A835D311</accession>
<evidence type="ECO:0000256" key="1">
    <source>
        <dbReference type="SAM" id="MobiDB-lite"/>
    </source>
</evidence>
<feature type="domain" description="Myb-like" evidence="2">
    <location>
        <begin position="10"/>
        <end position="40"/>
    </location>
</feature>
<sequence>MASTKDQPTKKEVNKGAWAAEEDRKLAQVVEIHGPQKWKKEKQSRGSATQGPKPQKTSELLKDTEEVSEEPSSNGGMQSKEIFNVDEFFDWSSGGPLNLEWVSKFLEIDEVLCEFS</sequence>
<dbReference type="AlphaFoldDB" id="A0A835D311"/>
<feature type="region of interest" description="Disordered" evidence="1">
    <location>
        <begin position="1"/>
        <end position="20"/>
    </location>
</feature>
<dbReference type="InterPro" id="IPR017930">
    <property type="entry name" value="Myb_dom"/>
</dbReference>
<evidence type="ECO:0000313" key="4">
    <source>
        <dbReference type="EMBL" id="KAF8388743.1"/>
    </source>
</evidence>
<dbReference type="OrthoDB" id="2143914at2759"/>
<gene>
    <name evidence="4" type="ORF">HHK36_025423</name>
</gene>
<name>A0A835D311_TETSI</name>
<dbReference type="EMBL" id="JABCRI010000019">
    <property type="protein sequence ID" value="KAF8388743.1"/>
    <property type="molecule type" value="Genomic_DNA"/>
</dbReference>
<reference evidence="4 5" key="1">
    <citation type="submission" date="2020-04" db="EMBL/GenBank/DDBJ databases">
        <title>Plant Genome Project.</title>
        <authorList>
            <person name="Zhang R.-G."/>
        </authorList>
    </citation>
    <scope>NUCLEOTIDE SEQUENCE [LARGE SCALE GENOMIC DNA]</scope>
    <source>
        <strain evidence="4">YNK0</strain>
        <tissue evidence="4">Leaf</tissue>
    </source>
</reference>
<dbReference type="Gene3D" id="1.10.10.60">
    <property type="entry name" value="Homeodomain-like"/>
    <property type="match status" value="1"/>
</dbReference>
<keyword evidence="5" id="KW-1185">Reference proteome</keyword>
<protein>
    <submittedName>
        <fullName evidence="4">Uncharacterized protein</fullName>
    </submittedName>
</protein>